<dbReference type="PROSITE" id="PS50109">
    <property type="entry name" value="HIS_KIN"/>
    <property type="match status" value="1"/>
</dbReference>
<dbReference type="InterPro" id="IPR005467">
    <property type="entry name" value="His_kinase_dom"/>
</dbReference>
<dbReference type="EC" id="2.7.13.3" evidence="3"/>
<keyword evidence="14" id="KW-1185">Reference proteome</keyword>
<evidence type="ECO:0000313" key="14">
    <source>
        <dbReference type="Proteomes" id="UP000659496"/>
    </source>
</evidence>
<dbReference type="SMART" id="SM00387">
    <property type="entry name" value="HATPase_c"/>
    <property type="match status" value="1"/>
</dbReference>
<dbReference type="InterPro" id="IPR003661">
    <property type="entry name" value="HisK_dim/P_dom"/>
</dbReference>
<dbReference type="SMART" id="SM00388">
    <property type="entry name" value="HisKA"/>
    <property type="match status" value="1"/>
</dbReference>
<gene>
    <name evidence="13" type="ORF">H9659_13385</name>
</gene>
<accession>A0ABR8PMB8</accession>
<keyword evidence="8" id="KW-0067">ATP-binding</keyword>
<dbReference type="RefSeq" id="WP_191691406.1">
    <property type="nucleotide sequence ID" value="NZ_JACSQY010000011.1"/>
</dbReference>
<dbReference type="SUPFAM" id="SSF47384">
    <property type="entry name" value="Homodimeric domain of signal transducing histidine kinase"/>
    <property type="match status" value="1"/>
</dbReference>
<keyword evidence="11" id="KW-0812">Transmembrane</keyword>
<dbReference type="PANTHER" id="PTHR45453:SF1">
    <property type="entry name" value="PHOSPHATE REGULON SENSOR PROTEIN PHOR"/>
    <property type="match status" value="1"/>
</dbReference>
<organism evidence="13 14">
    <name type="scientific">Sporosarcina gallistercoris</name>
    <dbReference type="NCBI Taxonomy" id="2762245"/>
    <lineage>
        <taxon>Bacteria</taxon>
        <taxon>Bacillati</taxon>
        <taxon>Bacillota</taxon>
        <taxon>Bacilli</taxon>
        <taxon>Bacillales</taxon>
        <taxon>Caryophanaceae</taxon>
        <taxon>Sporosarcina</taxon>
    </lineage>
</organism>
<dbReference type="Gene3D" id="3.30.565.10">
    <property type="entry name" value="Histidine kinase-like ATPase, C-terminal domain"/>
    <property type="match status" value="1"/>
</dbReference>
<dbReference type="InterPro" id="IPR036097">
    <property type="entry name" value="HisK_dim/P_sf"/>
</dbReference>
<keyword evidence="6" id="KW-0547">Nucleotide-binding</keyword>
<evidence type="ECO:0000256" key="4">
    <source>
        <dbReference type="ARBA" id="ARBA00022553"/>
    </source>
</evidence>
<evidence type="ECO:0000256" key="7">
    <source>
        <dbReference type="ARBA" id="ARBA00022777"/>
    </source>
</evidence>
<dbReference type="InterPro" id="IPR036890">
    <property type="entry name" value="HATPase_C_sf"/>
</dbReference>
<keyword evidence="4" id="KW-0597">Phosphoprotein</keyword>
<dbReference type="Proteomes" id="UP000659496">
    <property type="component" value="Unassembled WGS sequence"/>
</dbReference>
<dbReference type="InterPro" id="IPR050351">
    <property type="entry name" value="BphY/WalK/GraS-like"/>
</dbReference>
<feature type="region of interest" description="Disordered" evidence="10">
    <location>
        <begin position="58"/>
        <end position="82"/>
    </location>
</feature>
<keyword evidence="5" id="KW-0808">Transferase</keyword>
<protein>
    <recommendedName>
        <fullName evidence="3">histidine kinase</fullName>
        <ecNumber evidence="3">2.7.13.3</ecNumber>
    </recommendedName>
</protein>
<proteinExistence type="predicted"/>
<feature type="transmembrane region" description="Helical" evidence="11">
    <location>
        <begin position="170"/>
        <end position="189"/>
    </location>
</feature>
<name>A0ABR8PMB8_9BACL</name>
<evidence type="ECO:0000256" key="9">
    <source>
        <dbReference type="ARBA" id="ARBA00023012"/>
    </source>
</evidence>
<dbReference type="CDD" id="cd00082">
    <property type="entry name" value="HisKA"/>
    <property type="match status" value="1"/>
</dbReference>
<dbReference type="EMBL" id="JACSQY010000011">
    <property type="protein sequence ID" value="MBD7909323.1"/>
    <property type="molecule type" value="Genomic_DNA"/>
</dbReference>
<comment type="catalytic activity">
    <reaction evidence="1">
        <text>ATP + protein L-histidine = ADP + protein N-phospho-L-histidine.</text>
        <dbReference type="EC" id="2.7.13.3"/>
    </reaction>
</comment>
<sequence length="426" mass="48282">MAKQSLVWNQQFRFMLLNLLSFTIIFTLFGIIIFSQVRSTLFEKTDRELLSFREMVEDGIGKPEDGGRPPMRDEPDGNRPNPRIIEIRWSGEGRILNPEQLGTQLSDSVFTSYKPNFSKLDIISDITVSGDYDFRSVLFQEGADSTRGHYTQLLINTDAEQTILENFGKLLVLCSTIFIVLSFTASYLLSKRMMKPIIRSWKRQTEFVENASHELRTPLTVIQNKLELLLRSPKQTIADKFEPIALSLSETRRLSKLTADLLTLARADSSETQLEKKQISLDDFIRSVSIPYSEIAESQDKIFRLELVGDPKIQADEVRLHQLLVILLDNSLKYTSEGDLIEVRMKEVGQTVTLEVVDTGIGIHPENVKRVFNRFFREDEARSRETGGSGMGLAIAEWIVHAHGGSIQALVNQEDGTTIAITLPKN</sequence>
<dbReference type="InterPro" id="IPR003594">
    <property type="entry name" value="HATPase_dom"/>
</dbReference>
<evidence type="ECO:0000256" key="6">
    <source>
        <dbReference type="ARBA" id="ARBA00022741"/>
    </source>
</evidence>
<evidence type="ECO:0000256" key="1">
    <source>
        <dbReference type="ARBA" id="ARBA00000085"/>
    </source>
</evidence>
<feature type="compositionally biased region" description="Basic and acidic residues" evidence="10">
    <location>
        <begin position="58"/>
        <end position="77"/>
    </location>
</feature>
<keyword evidence="9" id="KW-0902">Two-component regulatory system</keyword>
<feature type="transmembrane region" description="Helical" evidence="11">
    <location>
        <begin position="12"/>
        <end position="34"/>
    </location>
</feature>
<evidence type="ECO:0000256" key="10">
    <source>
        <dbReference type="SAM" id="MobiDB-lite"/>
    </source>
</evidence>
<keyword evidence="7 13" id="KW-0418">Kinase</keyword>
<dbReference type="SUPFAM" id="SSF55874">
    <property type="entry name" value="ATPase domain of HSP90 chaperone/DNA topoisomerase II/histidine kinase"/>
    <property type="match status" value="1"/>
</dbReference>
<dbReference type="PANTHER" id="PTHR45453">
    <property type="entry name" value="PHOSPHATE REGULON SENSOR PROTEIN PHOR"/>
    <property type="match status" value="1"/>
</dbReference>
<reference evidence="13 14" key="1">
    <citation type="submission" date="2020-08" db="EMBL/GenBank/DDBJ databases">
        <title>A Genomic Blueprint of the Chicken Gut Microbiome.</title>
        <authorList>
            <person name="Gilroy R."/>
            <person name="Ravi A."/>
            <person name="Getino M."/>
            <person name="Pursley I."/>
            <person name="Horton D.L."/>
            <person name="Alikhan N.-F."/>
            <person name="Baker D."/>
            <person name="Gharbi K."/>
            <person name="Hall N."/>
            <person name="Watson M."/>
            <person name="Adriaenssens E.M."/>
            <person name="Foster-Nyarko E."/>
            <person name="Jarju S."/>
            <person name="Secka A."/>
            <person name="Antonio M."/>
            <person name="Oren A."/>
            <person name="Chaudhuri R."/>
            <person name="La Ragione R.M."/>
            <person name="Hildebrand F."/>
            <person name="Pallen M.J."/>
        </authorList>
    </citation>
    <scope>NUCLEOTIDE SEQUENCE [LARGE SCALE GENOMIC DNA]</scope>
    <source>
        <strain evidence="13 14">Sa3CUA8</strain>
    </source>
</reference>
<keyword evidence="11" id="KW-0472">Membrane</keyword>
<dbReference type="PRINTS" id="PR00344">
    <property type="entry name" value="BCTRLSENSOR"/>
</dbReference>
<comment type="caution">
    <text evidence="13">The sequence shown here is derived from an EMBL/GenBank/DDBJ whole genome shotgun (WGS) entry which is preliminary data.</text>
</comment>
<dbReference type="Pfam" id="PF00512">
    <property type="entry name" value="HisKA"/>
    <property type="match status" value="1"/>
</dbReference>
<evidence type="ECO:0000259" key="12">
    <source>
        <dbReference type="PROSITE" id="PS50109"/>
    </source>
</evidence>
<evidence type="ECO:0000256" key="3">
    <source>
        <dbReference type="ARBA" id="ARBA00012438"/>
    </source>
</evidence>
<evidence type="ECO:0000256" key="5">
    <source>
        <dbReference type="ARBA" id="ARBA00022679"/>
    </source>
</evidence>
<feature type="domain" description="Histidine kinase" evidence="12">
    <location>
        <begin position="210"/>
        <end position="426"/>
    </location>
</feature>
<evidence type="ECO:0000256" key="8">
    <source>
        <dbReference type="ARBA" id="ARBA00022840"/>
    </source>
</evidence>
<dbReference type="GO" id="GO:0016301">
    <property type="term" value="F:kinase activity"/>
    <property type="evidence" value="ECO:0007669"/>
    <property type="project" value="UniProtKB-KW"/>
</dbReference>
<keyword evidence="11" id="KW-1133">Transmembrane helix</keyword>
<dbReference type="InterPro" id="IPR004358">
    <property type="entry name" value="Sig_transdc_His_kin-like_C"/>
</dbReference>
<evidence type="ECO:0000256" key="2">
    <source>
        <dbReference type="ARBA" id="ARBA00004370"/>
    </source>
</evidence>
<evidence type="ECO:0000313" key="13">
    <source>
        <dbReference type="EMBL" id="MBD7909323.1"/>
    </source>
</evidence>
<comment type="subcellular location">
    <subcellularLocation>
        <location evidence="2">Membrane</location>
    </subcellularLocation>
</comment>
<dbReference type="Pfam" id="PF02518">
    <property type="entry name" value="HATPase_c"/>
    <property type="match status" value="1"/>
</dbReference>
<dbReference type="Gene3D" id="1.10.287.130">
    <property type="match status" value="1"/>
</dbReference>
<evidence type="ECO:0000256" key="11">
    <source>
        <dbReference type="SAM" id="Phobius"/>
    </source>
</evidence>